<proteinExistence type="predicted"/>
<name>A0A494Y692_9BACL</name>
<dbReference type="PANTHER" id="PTHR43355">
    <property type="entry name" value="FLAVIN REDUCTASE (NADPH)"/>
    <property type="match status" value="1"/>
</dbReference>
<dbReference type="Proteomes" id="UP000282076">
    <property type="component" value="Unassembled WGS sequence"/>
</dbReference>
<protein>
    <submittedName>
        <fullName evidence="2">NAD-dependent epimerase/dehydratase family protein</fullName>
    </submittedName>
</protein>
<evidence type="ECO:0000259" key="1">
    <source>
        <dbReference type="Pfam" id="PF13460"/>
    </source>
</evidence>
<sequence>MLICVLGATGRIGQEWLKLALADDHRMRALVRDPNKINAVNDRFTWLKGDATDLRHLVQASEGAEAVISALSTDGGNVLSVTAPLLVKAMKVNGIKRLISIGTAGILDSRAEPGRLRYESSESRRKMTRSAMEHHRFYEEIAQSGLDWTIVCPTYLPDGPYTGNYRIERDRLPVGGESISVADTAEFAFHQLRNKEFISARVGISY</sequence>
<keyword evidence="3" id="KW-1185">Reference proteome</keyword>
<dbReference type="OrthoDB" id="9785372at2"/>
<reference evidence="2 3" key="1">
    <citation type="submission" date="2018-10" db="EMBL/GenBank/DDBJ databases">
        <title>Cohnella sp. M2MS4P-1, whole genome shotgun sequence.</title>
        <authorList>
            <person name="Tuo L."/>
        </authorList>
    </citation>
    <scope>NUCLEOTIDE SEQUENCE [LARGE SCALE GENOMIC DNA]</scope>
    <source>
        <strain evidence="2 3">M2MS4P-1</strain>
    </source>
</reference>
<dbReference type="RefSeq" id="WP_120974053.1">
    <property type="nucleotide sequence ID" value="NZ_RBZM01000001.1"/>
</dbReference>
<dbReference type="PANTHER" id="PTHR43355:SF2">
    <property type="entry name" value="FLAVIN REDUCTASE (NADPH)"/>
    <property type="match status" value="1"/>
</dbReference>
<comment type="caution">
    <text evidence="2">The sequence shown here is derived from an EMBL/GenBank/DDBJ whole genome shotgun (WGS) entry which is preliminary data.</text>
</comment>
<dbReference type="InterPro" id="IPR016040">
    <property type="entry name" value="NAD(P)-bd_dom"/>
</dbReference>
<gene>
    <name evidence="2" type="ORF">D7Z26_01410</name>
</gene>
<evidence type="ECO:0000313" key="3">
    <source>
        <dbReference type="Proteomes" id="UP000282076"/>
    </source>
</evidence>
<accession>A0A494Y692</accession>
<organism evidence="2 3">
    <name type="scientific">Cohnella endophytica</name>
    <dbReference type="NCBI Taxonomy" id="2419778"/>
    <lineage>
        <taxon>Bacteria</taxon>
        <taxon>Bacillati</taxon>
        <taxon>Bacillota</taxon>
        <taxon>Bacilli</taxon>
        <taxon>Bacillales</taxon>
        <taxon>Paenibacillaceae</taxon>
        <taxon>Cohnella</taxon>
    </lineage>
</organism>
<feature type="domain" description="NAD(P)-binding" evidence="1">
    <location>
        <begin position="7"/>
        <end position="194"/>
    </location>
</feature>
<dbReference type="InterPro" id="IPR051606">
    <property type="entry name" value="Polyketide_Oxido-like"/>
</dbReference>
<dbReference type="InterPro" id="IPR036291">
    <property type="entry name" value="NAD(P)-bd_dom_sf"/>
</dbReference>
<evidence type="ECO:0000313" key="2">
    <source>
        <dbReference type="EMBL" id="RKP58189.1"/>
    </source>
</evidence>
<dbReference type="Gene3D" id="3.40.50.720">
    <property type="entry name" value="NAD(P)-binding Rossmann-like Domain"/>
    <property type="match status" value="1"/>
</dbReference>
<dbReference type="SUPFAM" id="SSF51735">
    <property type="entry name" value="NAD(P)-binding Rossmann-fold domains"/>
    <property type="match status" value="1"/>
</dbReference>
<dbReference type="GO" id="GO:0016646">
    <property type="term" value="F:oxidoreductase activity, acting on the CH-NH group of donors, NAD or NADP as acceptor"/>
    <property type="evidence" value="ECO:0007669"/>
    <property type="project" value="TreeGrafter"/>
</dbReference>
<dbReference type="AlphaFoldDB" id="A0A494Y692"/>
<dbReference type="Pfam" id="PF13460">
    <property type="entry name" value="NAD_binding_10"/>
    <property type="match status" value="1"/>
</dbReference>
<dbReference type="EMBL" id="RBZM01000001">
    <property type="protein sequence ID" value="RKP58189.1"/>
    <property type="molecule type" value="Genomic_DNA"/>
</dbReference>